<dbReference type="AlphaFoldDB" id="W2CT49"/>
<evidence type="ECO:0000313" key="1">
    <source>
        <dbReference type="EMBL" id="ETK09597.1"/>
    </source>
</evidence>
<organism evidence="1 2">
    <name type="scientific">Tannerella sp. oral taxon BU063 isolate Cell 6/7/9</name>
    <dbReference type="NCBI Taxonomy" id="1411021"/>
    <lineage>
        <taxon>Bacteria</taxon>
        <taxon>Pseudomonadati</taxon>
        <taxon>Bacteroidota</taxon>
        <taxon>Bacteroidia</taxon>
        <taxon>Bacteroidales</taxon>
        <taxon>Tannerellaceae</taxon>
        <taxon>Tannerella</taxon>
    </lineage>
</organism>
<keyword evidence="2" id="KW-1185">Reference proteome</keyword>
<sequence>MLLSENTTKATACLIREILKLVETEKKLEVLFRTLHYTRFQLQIIHASPALTVEMGKNVSELLFVIDTELKLLDMRLQGLLPASQKVACNLCWTGKATDLVELLYALDTCDCINNGEIGVEELADALSELFGVEIKNCYNVYMNMKRRKDDSRTYFLDELREKLNKRMVESDLKGGKFKKR</sequence>
<reference evidence="1 2" key="1">
    <citation type="submission" date="2013-11" db="EMBL/GenBank/DDBJ databases">
        <title>Single cell genomics of uncultured Tannerella BU063 (oral taxon 286).</title>
        <authorList>
            <person name="Beall C.J."/>
            <person name="Campbell A.G."/>
            <person name="Griffen A.L."/>
            <person name="Podar M."/>
            <person name="Leys E.J."/>
        </authorList>
    </citation>
    <scope>NUCLEOTIDE SEQUENCE [LARGE SCALE GENOMIC DNA]</scope>
    <source>
        <strain evidence="1">Cell 6/7/9</strain>
    </source>
</reference>
<gene>
    <name evidence="1" type="ORF">T231_08990</name>
</gene>
<comment type="caution">
    <text evidence="1">The sequence shown here is derived from an EMBL/GenBank/DDBJ whole genome shotgun (WGS) entry which is preliminary data.</text>
</comment>
<name>W2CT49_9BACT</name>
<evidence type="ECO:0000313" key="2">
    <source>
        <dbReference type="Proteomes" id="UP000018874"/>
    </source>
</evidence>
<accession>W2CT49</accession>
<dbReference type="InterPro" id="IPR018534">
    <property type="entry name" value="Tet_reg_excision_RteC"/>
</dbReference>
<dbReference type="Pfam" id="PF09357">
    <property type="entry name" value="RteC"/>
    <property type="match status" value="1"/>
</dbReference>
<protein>
    <submittedName>
        <fullName evidence="1">RteC protein</fullName>
    </submittedName>
</protein>
<dbReference type="Proteomes" id="UP000018874">
    <property type="component" value="Unassembled WGS sequence"/>
</dbReference>
<proteinExistence type="predicted"/>
<dbReference type="PATRIC" id="fig|1411021.3.peg.1029"/>
<dbReference type="EMBL" id="AYYD01001053">
    <property type="protein sequence ID" value="ETK09597.1"/>
    <property type="molecule type" value="Genomic_DNA"/>
</dbReference>